<dbReference type="Proteomes" id="UP001044222">
    <property type="component" value="Unassembled WGS sequence"/>
</dbReference>
<dbReference type="SMART" id="SM00460">
    <property type="entry name" value="TGc"/>
    <property type="match status" value="1"/>
</dbReference>
<sequence>SNLRFPPFAKSDSLGVKTVQPRIFQPPVELVAEDVDTNYTRNNVDHHTNLFEEQALIVRRGQQFEINILFNQEMSPYKHLIYVKFEIGDHASTIKGTKVILPPVMGVETDWKMEVMPFSGHKVPVSITPPSDCIVGRFRMTIGIETPFNEILWQPGTVTDVYILFNPWLKEDIVHLPSERERNEYVLEQAGCIYNGTAVNPSPVPWNFGQFQQGILTACLEILDDSNISITNRGDAVIVVRMGSALMNSQDDNGVLVGNWSGRYKGGTPPLSWIGSTEILRQYHRKKHPVRYAQCWVYAGVFNTFLRCLGIPARVITNYRSAHDNDGNLKTDIILTRTYEFDRARTRDSLWNYHCWNECYMDRNDLPNGLGGWQVVDSTPQETSDGMYRCGPSSVEAIKHGLICYPFDARFVFAEVNSAI</sequence>
<dbReference type="Gene3D" id="2.60.40.10">
    <property type="entry name" value="Immunoglobulins"/>
    <property type="match status" value="1"/>
</dbReference>
<dbReference type="GO" id="GO:0003810">
    <property type="term" value="F:protein-glutamine gamma-glutamyltransferase activity"/>
    <property type="evidence" value="ECO:0007669"/>
    <property type="project" value="TreeGrafter"/>
</dbReference>
<dbReference type="InterPro" id="IPR038765">
    <property type="entry name" value="Papain-like_cys_pep_sf"/>
</dbReference>
<protein>
    <recommendedName>
        <fullName evidence="2">Transglutaminase-like domain-containing protein</fullName>
    </recommendedName>
</protein>
<gene>
    <name evidence="3" type="ORF">ANANG_G00089220</name>
</gene>
<comment type="similarity">
    <text evidence="1">Belongs to the transglutaminase superfamily. Transglutaminase family.</text>
</comment>
<dbReference type="PANTHER" id="PTHR11590:SF42">
    <property type="entry name" value="COAGULATION FACTOR XIII A CHAIN"/>
    <property type="match status" value="1"/>
</dbReference>
<proteinExistence type="inferred from homology"/>
<dbReference type="InterPro" id="IPR014756">
    <property type="entry name" value="Ig_E-set"/>
</dbReference>
<dbReference type="GO" id="GO:0072378">
    <property type="term" value="P:blood coagulation, fibrin clot formation"/>
    <property type="evidence" value="ECO:0007669"/>
    <property type="project" value="TreeGrafter"/>
</dbReference>
<feature type="domain" description="Transglutaminase-like" evidence="2">
    <location>
        <begin position="287"/>
        <end position="380"/>
    </location>
</feature>
<feature type="non-terminal residue" evidence="3">
    <location>
        <position position="420"/>
    </location>
</feature>
<comment type="caution">
    <text evidence="3">The sequence shown here is derived from an EMBL/GenBank/DDBJ whole genome shotgun (WGS) entry which is preliminary data.</text>
</comment>
<dbReference type="InterPro" id="IPR001102">
    <property type="entry name" value="Transglutaminase_N"/>
</dbReference>
<dbReference type="GO" id="GO:0007399">
    <property type="term" value="P:nervous system development"/>
    <property type="evidence" value="ECO:0007669"/>
    <property type="project" value="UniProtKB-ARBA"/>
</dbReference>
<dbReference type="Pfam" id="PF01841">
    <property type="entry name" value="Transglut_core"/>
    <property type="match status" value="1"/>
</dbReference>
<dbReference type="Gene3D" id="3.90.260.10">
    <property type="entry name" value="Transglutaminase-like"/>
    <property type="match status" value="1"/>
</dbReference>
<evidence type="ECO:0000259" key="2">
    <source>
        <dbReference type="SMART" id="SM00460"/>
    </source>
</evidence>
<dbReference type="AlphaFoldDB" id="A0A9D3MPS1"/>
<dbReference type="InterPro" id="IPR036985">
    <property type="entry name" value="Transglutaminase-like_sf"/>
</dbReference>
<evidence type="ECO:0000256" key="1">
    <source>
        <dbReference type="ARBA" id="ARBA00005968"/>
    </source>
</evidence>
<reference evidence="3" key="1">
    <citation type="submission" date="2021-01" db="EMBL/GenBank/DDBJ databases">
        <title>A chromosome-scale assembly of European eel, Anguilla anguilla.</title>
        <authorList>
            <person name="Henkel C."/>
            <person name="Jong-Raadsen S.A."/>
            <person name="Dufour S."/>
            <person name="Weltzien F.-A."/>
            <person name="Palstra A.P."/>
            <person name="Pelster B."/>
            <person name="Spaink H.P."/>
            <person name="Van Den Thillart G.E."/>
            <person name="Jansen H."/>
            <person name="Zahm M."/>
            <person name="Klopp C."/>
            <person name="Cedric C."/>
            <person name="Louis A."/>
            <person name="Berthelot C."/>
            <person name="Parey E."/>
            <person name="Roest Crollius H."/>
            <person name="Montfort J."/>
            <person name="Robinson-Rechavi M."/>
            <person name="Bucao C."/>
            <person name="Bouchez O."/>
            <person name="Gislard M."/>
            <person name="Lluch J."/>
            <person name="Milhes M."/>
            <person name="Lampietro C."/>
            <person name="Lopez Roques C."/>
            <person name="Donnadieu C."/>
            <person name="Braasch I."/>
            <person name="Desvignes T."/>
            <person name="Postlethwait J."/>
            <person name="Bobe J."/>
            <person name="Guiguen Y."/>
            <person name="Dirks R."/>
        </authorList>
    </citation>
    <scope>NUCLEOTIDE SEQUENCE</scope>
    <source>
        <strain evidence="3">Tag_6206</strain>
        <tissue evidence="3">Liver</tissue>
    </source>
</reference>
<dbReference type="FunFam" id="3.90.260.10:FF:000002">
    <property type="entry name" value="Erythrocyte membrane protein band 4.2"/>
    <property type="match status" value="1"/>
</dbReference>
<organism evidence="3 4">
    <name type="scientific">Anguilla anguilla</name>
    <name type="common">European freshwater eel</name>
    <name type="synonym">Muraena anguilla</name>
    <dbReference type="NCBI Taxonomy" id="7936"/>
    <lineage>
        <taxon>Eukaryota</taxon>
        <taxon>Metazoa</taxon>
        <taxon>Chordata</taxon>
        <taxon>Craniata</taxon>
        <taxon>Vertebrata</taxon>
        <taxon>Euteleostomi</taxon>
        <taxon>Actinopterygii</taxon>
        <taxon>Neopterygii</taxon>
        <taxon>Teleostei</taxon>
        <taxon>Anguilliformes</taxon>
        <taxon>Anguillidae</taxon>
        <taxon>Anguilla</taxon>
    </lineage>
</organism>
<dbReference type="InterPro" id="IPR050779">
    <property type="entry name" value="Transglutaminase"/>
</dbReference>
<dbReference type="EMBL" id="JAFIRN010000004">
    <property type="protein sequence ID" value="KAG5851080.1"/>
    <property type="molecule type" value="Genomic_DNA"/>
</dbReference>
<dbReference type="InterPro" id="IPR002931">
    <property type="entry name" value="Transglutaminase-like"/>
</dbReference>
<dbReference type="Pfam" id="PF00868">
    <property type="entry name" value="Transglut_N"/>
    <property type="match status" value="1"/>
</dbReference>
<dbReference type="SUPFAM" id="SSF54001">
    <property type="entry name" value="Cysteine proteinases"/>
    <property type="match status" value="1"/>
</dbReference>
<accession>A0A9D3MPS1</accession>
<keyword evidence="4" id="KW-1185">Reference proteome</keyword>
<name>A0A9D3MPS1_ANGAN</name>
<feature type="non-terminal residue" evidence="3">
    <location>
        <position position="1"/>
    </location>
</feature>
<dbReference type="PANTHER" id="PTHR11590">
    <property type="entry name" value="PROTEIN-GLUTAMINE GAMMA-GLUTAMYLTRANSFERASE"/>
    <property type="match status" value="1"/>
</dbReference>
<evidence type="ECO:0000313" key="3">
    <source>
        <dbReference type="EMBL" id="KAG5851080.1"/>
    </source>
</evidence>
<dbReference type="SUPFAM" id="SSF81296">
    <property type="entry name" value="E set domains"/>
    <property type="match status" value="1"/>
</dbReference>
<evidence type="ECO:0000313" key="4">
    <source>
        <dbReference type="Proteomes" id="UP001044222"/>
    </source>
</evidence>
<dbReference type="InterPro" id="IPR013783">
    <property type="entry name" value="Ig-like_fold"/>
</dbReference>